<organism evidence="1 2">
    <name type="scientific">Turicibacter bilis</name>
    <dbReference type="NCBI Taxonomy" id="2735723"/>
    <lineage>
        <taxon>Bacteria</taxon>
        <taxon>Bacillati</taxon>
        <taxon>Bacillota</taxon>
        <taxon>Erysipelotrichia</taxon>
        <taxon>Erysipelotrichales</taxon>
        <taxon>Turicibacteraceae</taxon>
        <taxon>Turicibacter</taxon>
    </lineage>
</organism>
<evidence type="ECO:0000313" key="1">
    <source>
        <dbReference type="EMBL" id="UUF07074.1"/>
    </source>
</evidence>
<reference evidence="1 2" key="1">
    <citation type="submission" date="2021-03" db="EMBL/GenBank/DDBJ databases">
        <title>Comparative Genomics and Metabolomics in the genus Turicibacter.</title>
        <authorList>
            <person name="Maki J."/>
            <person name="Looft T."/>
        </authorList>
    </citation>
    <scope>NUCLEOTIDE SEQUENCE [LARGE SCALE GENOMIC DNA]</scope>
    <source>
        <strain evidence="1 2">MMM721</strain>
    </source>
</reference>
<accession>A0ABY5JLJ9</accession>
<sequence length="98" mass="10915">MRPLAIGRKNCLFSISIKGATANAIAYTIIQTAKSNGVLALNIVNHLSLLINGNYSIGISKLLILKKPNMDFIRNPDMLVDFLPWRKTSKRFVSNDIK</sequence>
<name>A0ABY5JLJ9_9FIRM</name>
<gene>
    <name evidence="1" type="ORF">J0J69_06165</name>
</gene>
<evidence type="ECO:0008006" key="3">
    <source>
        <dbReference type="Google" id="ProtNLM"/>
    </source>
</evidence>
<protein>
    <recommendedName>
        <fullName evidence="3">Transposase IS66 C-terminal domain-containing protein</fullName>
    </recommendedName>
</protein>
<dbReference type="Proteomes" id="UP001058016">
    <property type="component" value="Chromosome"/>
</dbReference>
<proteinExistence type="predicted"/>
<evidence type="ECO:0000313" key="2">
    <source>
        <dbReference type="Proteomes" id="UP001058016"/>
    </source>
</evidence>
<dbReference type="EMBL" id="CP071249">
    <property type="protein sequence ID" value="UUF07074.1"/>
    <property type="molecule type" value="Genomic_DNA"/>
</dbReference>
<keyword evidence="2" id="KW-1185">Reference proteome</keyword>